<dbReference type="Proteomes" id="UP000002748">
    <property type="component" value="Unassembled WGS sequence"/>
</dbReference>
<evidence type="ECO:0000256" key="2">
    <source>
        <dbReference type="SAM" id="Phobius"/>
    </source>
</evidence>
<dbReference type="VEuPathDB" id="FungiDB:A1Q1_03082"/>
<feature type="compositionally biased region" description="Polar residues" evidence="1">
    <location>
        <begin position="1399"/>
        <end position="1408"/>
    </location>
</feature>
<protein>
    <recommendedName>
        <fullName evidence="5">SH3 domain-containing protein</fullName>
    </recommendedName>
</protein>
<accession>J5RH79</accession>
<proteinExistence type="predicted"/>
<keyword evidence="2" id="KW-0812">Transmembrane</keyword>
<sequence length="2495" mass="277244">MPVILPTDEGPLWYYISTASVREIDRQIEQADETYDSVLSKLLLPHLEPRGPQRQLLMEEERDLQARIPSPKHWDTLNISLPVATCLLSGSYNWPFDLHQSKEALVWALRRKLESSTRRSLPTDRALARFPRKVESATGTTKSTTVFGPFNDIGLVVDLRSCDCLPSETARLSVARRSRWLHYILRQCGPLPVMHFPPLSHVVGTMVEHRDFTDEVAMDVYGVFDECNIEVLVQGGLLPAYGAGPPVKSKALTSVTNGAVRLNSLNGATVLFMACLLLQVEESVQKLLDMKVTGLVILRDMANHGLGWIIHSRDARTIISRWMASAEFYHMVPPPTPRLSLFLEAWMSRPDGPFSGDERVTPIRLFRYLSDLNPPEIDSDDFDPERSTERMYIRSGLFHGAAAGSAVALFLKSGAPWLRDNSPETYIDPVAAKAQAEKWVQNLVNRSRLCGGAKVLTEEVGLALKRYLSQELDGFAEDALDRLEELDKAICKSLDAFKSSPQGFDKDTFLKYFYRGFLVAVTGGRIRDEGAGPMAWYSTDLRTQLQRSRHFLLGLPSSSALHPPSTATRAEDGWLPRVLLVAAVCILTIGAILWPSKQSGLGMQPGVPQALARDEGRIGLGIIQASFKAGNAVHLKEGEQVYILETTFHDWYKIENLDGDIGYRYCYPIHVVYHGLCQLRRITTWRRRSLVDTLYLSIVEPRGQGKAVTVARREVHVPGVAKLELHLWQHTGACDKPLRQPDFPWDHVGGQFRAIAALTNFADELVKWLGDMQPCKCQPLIAYLGEHPLDKLLEMIKDYRSTGNVPTRTCACSNPPSKLSQGAPHDLPSATCRLFPNGGDKAAWPFDIDEPKCTALDWIINRLREKQAMLEMEKAWVEYQHMEWHPSKAFEPSARFPGTRELYGLRNSSGNLFGPIKSRSLDVETVLVLKRCKLRASSDTSPSSWMSYLDRDVRSHPSSRPMLLTPAVGVMVSEPEFRDTEARSLFASLEGCKVKLLPADSWENATFARPRGIDHSDPITLRGIRGPTILFLGCFVIGDRQSTNKLLLMRETGSIILHDLLDTDLVGIVEGRLNDLVKKTFAAAMECSADWSLHELCLRLALWFRVWMAEPKIVQLCKQSVQMPLDSLVQMINEVWKPEVGNCRLFAPDTDEGWEDTAEVTAIGVYHGCAVGAVVLAALRKIGKAEDRINSSEKTADLTHEWVTNAIAVLTAVFKAGAALKLDESKKRIVERLNRDLLKANHDEIFHLNKNLRRVRDNLTTIVASYAHHSILDGERLRAAFGQAFTAVVTQDVDVQVTDVIAFFRNDDCKEDLPTLRHGSIQHFDAHFSRAIFEDLGSLRLLSYTARDFETIPRLRKCLKSGPSARNDYGLKRVVLQLKRQVEVQKQWQEEQRIAAKSIESTPATSKTGAPEPRSTAASTLEYAQPPTRVMASLQSFVAFLKTSANSVNLHRVASTLSFATFLLAIWLSYSVASMGAVKLPQSFASWSHLSAGDGVILSVPATVAKVTNSYDVNASRRVSPGDTVELLTVPAKGWYMIKVQGSDEEGARGSGHTLAGRWAQGPMHSALFHGQIYVLTVCLLLVLLIEVLRVIFIRLARRPFRALSSGQLRVPPTDKTAAKAIRKHAQMPDRELRTEFANCLGLPETKGVVCSQIKSITAVYRTVPIRSDRLACPTLGGDRERTQPDNLWSTRQESDGSMTTLAAGSCPPSLFTHPVHPARFSRPTSPILPIATATSPDYSHSGKPLHQLASEALVDISPRSLSQGKGPPESPWFHVSDVDLCSENTISKGIRDIIDGGCGDDTIARLSNYRGGYFFCACRTCRKTRFVTGTPFILTPELDQSAVGRLLPYHEWPFDHQGGPGLVHWVARRLQEHYNHHHWISSSAQFPLPGQQGPDHTQDALRSTDAFDPRVRESTDEVSAPWIRLIRYQLPEGDPPTNLMAKWLPYLYRGPVPEGAYRRFPPLNCALMTMLSEPDWRERATLQLFGTFDQCDVEILATCSADHISSSTDSVRSDRPAVKVHLLKGISGVTVLFLSLVDSLPVIDLLASLNSGGPVVTDLLRCFGTPLLPEDRPLKRASPSILSPTSRALVRLCRSSFLSISQARRFSHRIMQLMQIWLSRPVISLRLSTSVSQDQDALRELQSLFRLPFGFIDHESKGQVNAATPETNTTFQAYLSQMGIFYGCAIAAVSSTTFTPSHEHLLREETPTDEPTVKTVSTVTPADSIAGRTCLRETASRHGHAEVSSNIAASIESKESQKPLGRLTMLLLSLRQGVMSRIEELQVLDERISDHFKVGLGGVGFYGHLARTILELLPDEGHKAQVRSWLAASNNQEYLRCLSPPRQRSTSTDLTAPVCTVKAQESSGGGRADDSVIDSTLSSSLSHGSGPPDSPWFFVSEFFFDWLQLVDTCLETPITPRLQRLVLKTYSGDTYAEFIGALIRDLCGIIAPPRHRFLGCRCPQCCGIIPEHGRSHGPVIFSPTPPIETTAKLLPHRD</sequence>
<dbReference type="KEGG" id="tasa:A1Q1_03082"/>
<feature type="region of interest" description="Disordered" evidence="1">
    <location>
        <begin position="1395"/>
        <end position="1418"/>
    </location>
</feature>
<evidence type="ECO:0000313" key="4">
    <source>
        <dbReference type="Proteomes" id="UP000002748"/>
    </source>
</evidence>
<evidence type="ECO:0000256" key="1">
    <source>
        <dbReference type="SAM" id="MobiDB-lite"/>
    </source>
</evidence>
<feature type="region of interest" description="Disordered" evidence="1">
    <location>
        <begin position="1675"/>
        <end position="1700"/>
    </location>
</feature>
<keyword evidence="2" id="KW-0472">Membrane</keyword>
<keyword evidence="2" id="KW-1133">Transmembrane helix</keyword>
<feature type="transmembrane region" description="Helical" evidence="2">
    <location>
        <begin position="1450"/>
        <end position="1470"/>
    </location>
</feature>
<name>J5RH79_TRIAS</name>
<reference evidence="3 4" key="1">
    <citation type="journal article" date="2012" name="Eukaryot. Cell">
        <title>Draft genome sequence of CBS 2479, the standard type strain of Trichosporon asahii.</title>
        <authorList>
            <person name="Yang R.Y."/>
            <person name="Li H.T."/>
            <person name="Zhu H."/>
            <person name="Zhou G.P."/>
            <person name="Wang M."/>
            <person name="Wang L."/>
        </authorList>
    </citation>
    <scope>NUCLEOTIDE SEQUENCE [LARGE SCALE GENOMIC DNA]</scope>
    <source>
        <strain evidence="4">ATCC 90039 / CBS 2479 / JCM 2466 / KCTC 7840 / NCYC 2677 / UAMH 7654</strain>
    </source>
</reference>
<dbReference type="HOGENOM" id="CLU_228570_0_0_1"/>
<organism evidence="3 4">
    <name type="scientific">Trichosporon asahii var. asahii (strain ATCC 90039 / CBS 2479 / JCM 2466 / KCTC 7840 / NBRC 103889/ NCYC 2677 / UAMH 7654)</name>
    <name type="common">Yeast</name>
    <dbReference type="NCBI Taxonomy" id="1186058"/>
    <lineage>
        <taxon>Eukaryota</taxon>
        <taxon>Fungi</taxon>
        <taxon>Dikarya</taxon>
        <taxon>Basidiomycota</taxon>
        <taxon>Agaricomycotina</taxon>
        <taxon>Tremellomycetes</taxon>
        <taxon>Trichosporonales</taxon>
        <taxon>Trichosporonaceae</taxon>
        <taxon>Trichosporon</taxon>
    </lineage>
</organism>
<dbReference type="CDD" id="cd00174">
    <property type="entry name" value="SH3"/>
    <property type="match status" value="1"/>
</dbReference>
<dbReference type="RefSeq" id="XP_014183647.1">
    <property type="nucleotide sequence ID" value="XM_014328172.1"/>
</dbReference>
<feature type="transmembrane region" description="Helical" evidence="2">
    <location>
        <begin position="1573"/>
        <end position="1593"/>
    </location>
</feature>
<feature type="compositionally biased region" description="Polar residues" evidence="1">
    <location>
        <begin position="1685"/>
        <end position="1700"/>
    </location>
</feature>
<evidence type="ECO:0000313" key="3">
    <source>
        <dbReference type="EMBL" id="EJT52628.1"/>
    </source>
</evidence>
<dbReference type="GeneID" id="25986595"/>
<comment type="caution">
    <text evidence="3">The sequence shown here is derived from an EMBL/GenBank/DDBJ whole genome shotgun (WGS) entry which is preliminary data.</text>
</comment>
<gene>
    <name evidence="3" type="ORF">A1Q1_03082</name>
</gene>
<dbReference type="EMBL" id="ALBS01000021">
    <property type="protein sequence ID" value="EJT52628.1"/>
    <property type="molecule type" value="Genomic_DNA"/>
</dbReference>
<evidence type="ECO:0008006" key="5">
    <source>
        <dbReference type="Google" id="ProtNLM"/>
    </source>
</evidence>